<keyword evidence="3" id="KW-1185">Reference proteome</keyword>
<dbReference type="Proteomes" id="UP000799118">
    <property type="component" value="Unassembled WGS sequence"/>
</dbReference>
<dbReference type="AlphaFoldDB" id="A0A6A4I203"/>
<protein>
    <submittedName>
        <fullName evidence="2">Uncharacterized protein</fullName>
    </submittedName>
</protein>
<reference evidence="2" key="1">
    <citation type="journal article" date="2019" name="Environ. Microbiol.">
        <title>Fungal ecological strategies reflected in gene transcription - a case study of two litter decomposers.</title>
        <authorList>
            <person name="Barbi F."/>
            <person name="Kohler A."/>
            <person name="Barry K."/>
            <person name="Baskaran P."/>
            <person name="Daum C."/>
            <person name="Fauchery L."/>
            <person name="Ihrmark K."/>
            <person name="Kuo A."/>
            <person name="LaButti K."/>
            <person name="Lipzen A."/>
            <person name="Morin E."/>
            <person name="Grigoriev I.V."/>
            <person name="Henrissat B."/>
            <person name="Lindahl B."/>
            <person name="Martin F."/>
        </authorList>
    </citation>
    <scope>NUCLEOTIDE SEQUENCE</scope>
    <source>
        <strain evidence="2">JB14</strain>
    </source>
</reference>
<proteinExistence type="predicted"/>
<evidence type="ECO:0000313" key="2">
    <source>
        <dbReference type="EMBL" id="KAE9405802.1"/>
    </source>
</evidence>
<feature type="region of interest" description="Disordered" evidence="1">
    <location>
        <begin position="31"/>
        <end position="89"/>
    </location>
</feature>
<dbReference type="OrthoDB" id="2602575at2759"/>
<organism evidence="2 3">
    <name type="scientific">Gymnopus androsaceus JB14</name>
    <dbReference type="NCBI Taxonomy" id="1447944"/>
    <lineage>
        <taxon>Eukaryota</taxon>
        <taxon>Fungi</taxon>
        <taxon>Dikarya</taxon>
        <taxon>Basidiomycota</taxon>
        <taxon>Agaricomycotina</taxon>
        <taxon>Agaricomycetes</taxon>
        <taxon>Agaricomycetidae</taxon>
        <taxon>Agaricales</taxon>
        <taxon>Marasmiineae</taxon>
        <taxon>Omphalotaceae</taxon>
        <taxon>Gymnopus</taxon>
    </lineage>
</organism>
<dbReference type="EMBL" id="ML769406">
    <property type="protein sequence ID" value="KAE9405802.1"/>
    <property type="molecule type" value="Genomic_DNA"/>
</dbReference>
<feature type="compositionally biased region" description="Low complexity" evidence="1">
    <location>
        <begin position="60"/>
        <end position="75"/>
    </location>
</feature>
<name>A0A6A4I203_9AGAR</name>
<sequence>MPSQFDYAYNPNWITYHAQAARVYPQIVVPQPHPYPQQQLAHPGQSNPGSSRRRSESGSHAHAASPYARARAPTAAHHRGSHIDEPYPPDSIYSFARPAASPDAQWILANPGRSFPVPPPLQLEYLPRRPEHSGFTSEQPVKFFSKKLPGVSVATVLKQASILDDPEATVFAHQGWRRTQWKFDYPGLRPVTHHMRVVDREPTYHTTQGGFRTFAWKSSGLCRVAKLKS</sequence>
<accession>A0A6A4I203</accession>
<evidence type="ECO:0000256" key="1">
    <source>
        <dbReference type="SAM" id="MobiDB-lite"/>
    </source>
</evidence>
<gene>
    <name evidence="2" type="ORF">BT96DRAFT_972262</name>
</gene>
<evidence type="ECO:0000313" key="3">
    <source>
        <dbReference type="Proteomes" id="UP000799118"/>
    </source>
</evidence>